<sequence length="162" mass="18713">MQQLIFNRFDRDYNRLVAFNAESWKGGFDLPFVRTRCIRQGVDWMFDDILFADLWEPLKKRLNTTHTAYGAAADANSLTGSYGLLFNQDDRLPMLLDDLDGHAWYRDDPYDPFEDSGSAAAHYHEGDLLPVCLHNLADVHRAWELGELIRQFVSSNVTEKKL</sequence>
<keyword evidence="2" id="KW-1185">Reference proteome</keyword>
<dbReference type="InterPro" id="IPR012337">
    <property type="entry name" value="RNaseH-like_sf"/>
</dbReference>
<dbReference type="SUPFAM" id="SSF53098">
    <property type="entry name" value="Ribonuclease H-like"/>
    <property type="match status" value="1"/>
</dbReference>
<dbReference type="PATRIC" id="fig|1227485.3.peg.2996"/>
<dbReference type="Proteomes" id="UP000011523">
    <property type="component" value="Unassembled WGS sequence"/>
</dbReference>
<reference evidence="1 2" key="1">
    <citation type="journal article" date="2014" name="PLoS Genet.">
        <title>Phylogenetically driven sequencing of extremely halophilic archaea reveals strategies for static and dynamic osmo-response.</title>
        <authorList>
            <person name="Becker E.A."/>
            <person name="Seitzer P.M."/>
            <person name="Tritt A."/>
            <person name="Larsen D."/>
            <person name="Krusor M."/>
            <person name="Yao A.I."/>
            <person name="Wu D."/>
            <person name="Madern D."/>
            <person name="Eisen J.A."/>
            <person name="Darling A.E."/>
            <person name="Facciotti M.T."/>
        </authorList>
    </citation>
    <scope>NUCLEOTIDE SEQUENCE [LARGE SCALE GENOMIC DNA]</scope>
    <source>
        <strain evidence="1 2">DSM 14210</strain>
    </source>
</reference>
<dbReference type="RefSeq" id="WP_006630692.1">
    <property type="nucleotide sequence ID" value="NZ_AOJD01000079.1"/>
</dbReference>
<evidence type="ECO:0000313" key="2">
    <source>
        <dbReference type="Proteomes" id="UP000011523"/>
    </source>
</evidence>
<gene>
    <name evidence="1" type="ORF">C472_15299</name>
</gene>
<proteinExistence type="predicted"/>
<organism evidence="1 2">
    <name type="scientific">Halorubrum tebenquichense DSM 14210</name>
    <dbReference type="NCBI Taxonomy" id="1227485"/>
    <lineage>
        <taxon>Archaea</taxon>
        <taxon>Methanobacteriati</taxon>
        <taxon>Methanobacteriota</taxon>
        <taxon>Stenosarchaea group</taxon>
        <taxon>Halobacteria</taxon>
        <taxon>Halobacteriales</taxon>
        <taxon>Haloferacaceae</taxon>
        <taxon>Halorubrum</taxon>
    </lineage>
</organism>
<protein>
    <submittedName>
        <fullName evidence="1">Uncharacterized protein</fullName>
    </submittedName>
</protein>
<dbReference type="OrthoDB" id="318070at2157"/>
<name>M0DDG9_9EURY</name>
<comment type="caution">
    <text evidence="1">The sequence shown here is derived from an EMBL/GenBank/DDBJ whole genome shotgun (WGS) entry which is preliminary data.</text>
</comment>
<accession>M0DDG9</accession>
<dbReference type="AlphaFoldDB" id="M0DDG9"/>
<evidence type="ECO:0000313" key="1">
    <source>
        <dbReference type="EMBL" id="ELZ32863.1"/>
    </source>
</evidence>
<dbReference type="EMBL" id="AOJD01000079">
    <property type="protein sequence ID" value="ELZ32863.1"/>
    <property type="molecule type" value="Genomic_DNA"/>
</dbReference>